<dbReference type="InterPro" id="IPR009057">
    <property type="entry name" value="Homeodomain-like_sf"/>
</dbReference>
<dbReference type="InterPro" id="IPR001584">
    <property type="entry name" value="Integrase_cat-core"/>
</dbReference>
<dbReference type="EMBL" id="MT630617">
    <property type="protein sequence ID" value="QNO41305.1"/>
    <property type="molecule type" value="Genomic_DNA"/>
</dbReference>
<dbReference type="Pfam" id="PF13384">
    <property type="entry name" value="HTH_23"/>
    <property type="match status" value="1"/>
</dbReference>
<dbReference type="SUPFAM" id="SSF46689">
    <property type="entry name" value="Homeodomain-like"/>
    <property type="match status" value="1"/>
</dbReference>
<feature type="domain" description="Integrase catalytic" evidence="1">
    <location>
        <begin position="146"/>
        <end position="322"/>
    </location>
</feature>
<accession>A0A7G9XZX1</accession>
<evidence type="ECO:0000313" key="3">
    <source>
        <dbReference type="EMBL" id="QNO47231.1"/>
    </source>
</evidence>
<organism evidence="2">
    <name type="scientific">Candidatus Methanogaster sp. ANME-2c ERB4</name>
    <dbReference type="NCBI Taxonomy" id="2759911"/>
    <lineage>
        <taxon>Archaea</taxon>
        <taxon>Methanobacteriati</taxon>
        <taxon>Methanobacteriota</taxon>
        <taxon>Stenosarchaea group</taxon>
        <taxon>Methanomicrobia</taxon>
        <taxon>Methanosarcinales</taxon>
        <taxon>ANME-2 cluster</taxon>
        <taxon>Candidatus Methanogasteraceae</taxon>
        <taxon>Candidatus Methanogaster</taxon>
    </lineage>
</organism>
<dbReference type="Pfam" id="PF13683">
    <property type="entry name" value="rve_3"/>
    <property type="match status" value="1"/>
</dbReference>
<evidence type="ECO:0000313" key="4">
    <source>
        <dbReference type="EMBL" id="QNO48119.1"/>
    </source>
</evidence>
<dbReference type="SUPFAM" id="SSF53098">
    <property type="entry name" value="Ribonuclease H-like"/>
    <property type="match status" value="1"/>
</dbReference>
<dbReference type="InterPro" id="IPR012337">
    <property type="entry name" value="RNaseH-like_sf"/>
</dbReference>
<gene>
    <name evidence="2" type="ORF">ABHFMKGO_00009</name>
    <name evidence="4" type="ORF">LLFDKFJJ_00003</name>
    <name evidence="3" type="ORF">PJCHKNIC_00002</name>
</gene>
<protein>
    <recommendedName>
        <fullName evidence="1">Integrase catalytic domain-containing protein</fullName>
    </recommendedName>
</protein>
<dbReference type="EMBL" id="MT631311">
    <property type="protein sequence ID" value="QNO48119.1"/>
    <property type="molecule type" value="Genomic_DNA"/>
</dbReference>
<dbReference type="PROSITE" id="PS50994">
    <property type="entry name" value="INTEGRASE"/>
    <property type="match status" value="1"/>
</dbReference>
<dbReference type="InterPro" id="IPR036397">
    <property type="entry name" value="RNaseH_sf"/>
</dbReference>
<dbReference type="EMBL" id="MT631246">
    <property type="protein sequence ID" value="QNO47231.1"/>
    <property type="molecule type" value="Genomic_DNA"/>
</dbReference>
<proteinExistence type="predicted"/>
<dbReference type="AlphaFoldDB" id="A0A7G9XZX1"/>
<reference evidence="2" key="1">
    <citation type="submission" date="2020-06" db="EMBL/GenBank/DDBJ databases">
        <title>Unique genomic features of the anaerobic methanotrophic archaea.</title>
        <authorList>
            <person name="Chadwick G.L."/>
            <person name="Skennerton C.T."/>
            <person name="Laso-Perez R."/>
            <person name="Leu A.O."/>
            <person name="Speth D.R."/>
            <person name="Yu H."/>
            <person name="Morgan-Lang C."/>
            <person name="Hatzenpichler R."/>
            <person name="Goudeau D."/>
            <person name="Malmstrom R."/>
            <person name="Brazelton W.J."/>
            <person name="Woyke T."/>
            <person name="Hallam S.J."/>
            <person name="Tyson G.W."/>
            <person name="Wegener G."/>
            <person name="Boetius A."/>
            <person name="Orphan V."/>
        </authorList>
    </citation>
    <scope>NUCLEOTIDE SEQUENCE</scope>
</reference>
<dbReference type="GO" id="GO:0015074">
    <property type="term" value="P:DNA integration"/>
    <property type="evidence" value="ECO:0007669"/>
    <property type="project" value="InterPro"/>
</dbReference>
<evidence type="ECO:0000313" key="2">
    <source>
        <dbReference type="EMBL" id="QNO41305.1"/>
    </source>
</evidence>
<dbReference type="Gene3D" id="3.30.420.10">
    <property type="entry name" value="Ribonuclease H-like superfamily/Ribonuclease H"/>
    <property type="match status" value="1"/>
</dbReference>
<sequence>MEYTPEEEERIKAIQRHLEGEEPVAIYRSMGRSKHWFNIWLGRYKTGGGGWYKNLSKKAKVIPHRTTERIEHAVVNIRNALMNGTEESAKYSCVGAEAIQFNMEELGYEQSEIPSISTIKRIIKRNKLRVNRPERYKRVHSKGRYTILNPKYVDELHQMDYVGPRHIKGYGPINSIHLKDVVGRQAAGKQYNEKNIDNAMDFLLNYWKQHPIPKYLQIDNGMCFIGDYNHPKAFSRFVRLALYVGIEVVFIAPARPWMNGTIEEFNKGFKKRFWKKERFADLQDIRKKSPIFFEKENRFNAWKLRNEKLKAADPKRMLPQDFTINVNRLPIVAGKIHFIRAVDSIGRISILNEHFDVGEEYIDEYVWATVETMKQMLTVYYKDEDLAVREIKRFRYDACEKVYDRRDSIFKSGSR</sequence>
<evidence type="ECO:0000259" key="1">
    <source>
        <dbReference type="PROSITE" id="PS50994"/>
    </source>
</evidence>
<dbReference type="GO" id="GO:0003676">
    <property type="term" value="F:nucleic acid binding"/>
    <property type="evidence" value="ECO:0007669"/>
    <property type="project" value="InterPro"/>
</dbReference>
<name>A0A7G9XZX1_9EURY</name>